<keyword evidence="2" id="KW-1185">Reference proteome</keyword>
<feature type="compositionally biased region" description="Low complexity" evidence="1">
    <location>
        <begin position="70"/>
        <end position="99"/>
    </location>
</feature>
<dbReference type="Proteomes" id="UP000504628">
    <property type="component" value="Chromosome 1"/>
</dbReference>
<dbReference type="AlphaFoldDB" id="A0A7E6EF99"/>
<dbReference type="OrthoDB" id="9809753at2759"/>
<feature type="compositionally biased region" description="Basic and acidic residues" evidence="1">
    <location>
        <begin position="59"/>
        <end position="69"/>
    </location>
</feature>
<gene>
    <name evidence="3" type="primary">LOC118502213</name>
</gene>
<evidence type="ECO:0000313" key="2">
    <source>
        <dbReference type="Proteomes" id="UP000504628"/>
    </source>
</evidence>
<dbReference type="KEGG" id="pdic:118502213"/>
<name>A0A7E6EF99_9CHIR</name>
<protein>
    <submittedName>
        <fullName evidence="3">Translation initiation factor IF-2-like</fullName>
    </submittedName>
</protein>
<evidence type="ECO:0000256" key="1">
    <source>
        <dbReference type="SAM" id="MobiDB-lite"/>
    </source>
</evidence>
<feature type="compositionally biased region" description="Pro residues" evidence="1">
    <location>
        <begin position="168"/>
        <end position="178"/>
    </location>
</feature>
<dbReference type="GeneID" id="118502213"/>
<accession>A0A7E6EF99</accession>
<feature type="region of interest" description="Disordered" evidence="1">
    <location>
        <begin position="272"/>
        <end position="295"/>
    </location>
</feature>
<proteinExistence type="predicted"/>
<feature type="compositionally biased region" description="Pro residues" evidence="1">
    <location>
        <begin position="197"/>
        <end position="214"/>
    </location>
</feature>
<reference evidence="3" key="1">
    <citation type="submission" date="2025-08" db="UniProtKB">
        <authorList>
            <consortium name="RefSeq"/>
        </authorList>
    </citation>
    <scope>IDENTIFICATION</scope>
    <source>
        <tissue evidence="3">Muscle</tissue>
    </source>
</reference>
<sequence>MAAPPAADKEEQPPPLRRRHPRPRRGPARNEKPIYPSLSLCCFLAYITINARPVSVCRGRGESSREGRASGRAAAPAPRSGAPSATLSTSPLLAPALPGHLPPSTPRSLSARGEAPPTRRKRPTGGEEGNKTRPAQAGGEQLPSPPSPPSPPPALLCPSRHLALLLRQPPPPPVPPLPLHQLHPGNSEAAAFGKPRQFPPRPSSATLGPPPFPRATPARRLRQTSARSSFPLPLPQRPGSTPRHPSVLSGCRCFPDAHAGHCRSSLRRLLPGDQLEAGPRSPGVRREGAAFGRRTVGRQRSHLGLNKGGWGYCACAEVGAQEGGGCPRRALGLQAPAPPGCGRVVANRSVGDGRTVILELPPRAATEAAVSEVGSARLPSRALFVDRNWSWAPASLGALNAPQSWDCQGSLKLARGGLESLTQPY</sequence>
<organism evidence="2 3">
    <name type="scientific">Phyllostomus discolor</name>
    <name type="common">pale spear-nosed bat</name>
    <dbReference type="NCBI Taxonomy" id="89673"/>
    <lineage>
        <taxon>Eukaryota</taxon>
        <taxon>Metazoa</taxon>
        <taxon>Chordata</taxon>
        <taxon>Craniata</taxon>
        <taxon>Vertebrata</taxon>
        <taxon>Euteleostomi</taxon>
        <taxon>Mammalia</taxon>
        <taxon>Eutheria</taxon>
        <taxon>Laurasiatheria</taxon>
        <taxon>Chiroptera</taxon>
        <taxon>Yangochiroptera</taxon>
        <taxon>Phyllostomidae</taxon>
        <taxon>Phyllostominae</taxon>
        <taxon>Phyllostomus</taxon>
    </lineage>
</organism>
<feature type="compositionally biased region" description="Pro residues" evidence="1">
    <location>
        <begin position="143"/>
        <end position="155"/>
    </location>
</feature>
<feature type="region of interest" description="Disordered" evidence="1">
    <location>
        <begin position="1"/>
        <end position="34"/>
    </location>
</feature>
<feature type="compositionally biased region" description="Basic residues" evidence="1">
    <location>
        <begin position="16"/>
        <end position="27"/>
    </location>
</feature>
<dbReference type="RefSeq" id="XP_035889710.1">
    <property type="nucleotide sequence ID" value="XM_036033817.1"/>
</dbReference>
<dbReference type="InParanoid" id="A0A7E6EF99"/>
<evidence type="ECO:0000313" key="3">
    <source>
        <dbReference type="RefSeq" id="XP_035889710.1"/>
    </source>
</evidence>
<feature type="region of interest" description="Disordered" evidence="1">
    <location>
        <begin position="56"/>
        <end position="243"/>
    </location>
</feature>